<proteinExistence type="predicted"/>
<dbReference type="InterPro" id="IPR009988">
    <property type="entry name" value="DUF1510"/>
</dbReference>
<name>A0A3N5C0G2_9BACI</name>
<keyword evidence="2" id="KW-1133">Transmembrane helix</keyword>
<gene>
    <name evidence="4" type="ORF">EDC24_0426</name>
</gene>
<evidence type="ECO:0000313" key="4">
    <source>
        <dbReference type="EMBL" id="RPF55548.1"/>
    </source>
</evidence>
<comment type="caution">
    <text evidence="4">The sequence shown here is derived from an EMBL/GenBank/DDBJ whole genome shotgun (WGS) entry which is preliminary data.</text>
</comment>
<reference evidence="4 5" key="1">
    <citation type="submission" date="2018-11" db="EMBL/GenBank/DDBJ databases">
        <title>Genomic Encyclopedia of Type Strains, Phase IV (KMG-IV): sequencing the most valuable type-strain genomes for metagenomic binning, comparative biology and taxonomic classification.</title>
        <authorList>
            <person name="Goeker M."/>
        </authorList>
    </citation>
    <scope>NUCLEOTIDE SEQUENCE [LARGE SCALE GENOMIC DNA]</scope>
    <source>
        <strain evidence="4 5">DSM 18090</strain>
    </source>
</reference>
<feature type="transmembrane region" description="Helical" evidence="2">
    <location>
        <begin position="23"/>
        <end position="44"/>
    </location>
</feature>
<dbReference type="AlphaFoldDB" id="A0A3N5C0G2"/>
<evidence type="ECO:0000313" key="5">
    <source>
        <dbReference type="Proteomes" id="UP000276443"/>
    </source>
</evidence>
<dbReference type="RefSeq" id="WP_124219307.1">
    <property type="nucleotide sequence ID" value="NZ_RKRF01000007.1"/>
</dbReference>
<accession>A0A3N5C0G2</accession>
<protein>
    <submittedName>
        <fullName evidence="4">Uncharacterized protein DUF1510</fullName>
    </submittedName>
</protein>
<evidence type="ECO:0000256" key="1">
    <source>
        <dbReference type="SAM" id="MobiDB-lite"/>
    </source>
</evidence>
<evidence type="ECO:0000259" key="3">
    <source>
        <dbReference type="Pfam" id="PF07423"/>
    </source>
</evidence>
<sequence length="239" mass="27641">MAYDSIGTTRSDRYESRRKNTKLMNLLIIIAILLTAFLIGMLVFGDDEDEDNQDQAQESQTDESNDSEDQSEQGTNDNEDEDNTDQTETDNTDEDEEEQSSNNEDENETTDDETEQNEPAENSAEVKEVISGSWDPYPTEQEEPHTINWDTESQDFYEMKMAIASSLDVSSEDLIYWYVENGGAPDKVNGYVEQRGTNEYYRVYLEWIESEGWQPQRVEELYENIGEQKLEGTYENNDE</sequence>
<dbReference type="EMBL" id="RKRF01000007">
    <property type="protein sequence ID" value="RPF55548.1"/>
    <property type="molecule type" value="Genomic_DNA"/>
</dbReference>
<keyword evidence="2" id="KW-0812">Transmembrane</keyword>
<keyword evidence="2" id="KW-0472">Membrane</keyword>
<dbReference type="OrthoDB" id="2168558at2"/>
<dbReference type="Pfam" id="PF07423">
    <property type="entry name" value="DUF1510"/>
    <property type="match status" value="1"/>
</dbReference>
<feature type="domain" description="DUF1510" evidence="3">
    <location>
        <begin position="130"/>
        <end position="221"/>
    </location>
</feature>
<dbReference type="Proteomes" id="UP000276443">
    <property type="component" value="Unassembled WGS sequence"/>
</dbReference>
<evidence type="ECO:0000256" key="2">
    <source>
        <dbReference type="SAM" id="Phobius"/>
    </source>
</evidence>
<feature type="region of interest" description="Disordered" evidence="1">
    <location>
        <begin position="48"/>
        <end position="127"/>
    </location>
</feature>
<keyword evidence="5" id="KW-1185">Reference proteome</keyword>
<feature type="compositionally biased region" description="Acidic residues" evidence="1">
    <location>
        <begin position="60"/>
        <end position="118"/>
    </location>
</feature>
<organism evidence="4 5">
    <name type="scientific">Aquisalibacillus elongatus</name>
    <dbReference type="NCBI Taxonomy" id="485577"/>
    <lineage>
        <taxon>Bacteria</taxon>
        <taxon>Bacillati</taxon>
        <taxon>Bacillota</taxon>
        <taxon>Bacilli</taxon>
        <taxon>Bacillales</taxon>
        <taxon>Bacillaceae</taxon>
        <taxon>Aquisalibacillus</taxon>
    </lineage>
</organism>